<protein>
    <recommendedName>
        <fullName evidence="8">RING-type domain-containing protein</fullName>
    </recommendedName>
</protein>
<feature type="transmembrane region" description="Helical" evidence="6">
    <location>
        <begin position="532"/>
        <end position="552"/>
    </location>
</feature>
<feature type="domain" description="RING-type" evidence="8">
    <location>
        <begin position="839"/>
        <end position="882"/>
    </location>
</feature>
<feature type="compositionally biased region" description="Polar residues" evidence="5">
    <location>
        <begin position="570"/>
        <end position="616"/>
    </location>
</feature>
<dbReference type="InterPro" id="IPR013083">
    <property type="entry name" value="Znf_RING/FYVE/PHD"/>
</dbReference>
<dbReference type="AlphaFoldDB" id="A0AAU9JN01"/>
<keyword evidence="6" id="KW-0472">Membrane</keyword>
<evidence type="ECO:0000256" key="2">
    <source>
        <dbReference type="ARBA" id="ARBA00022771"/>
    </source>
</evidence>
<feature type="chain" id="PRO_5043751030" description="RING-type domain-containing protein" evidence="7">
    <location>
        <begin position="17"/>
        <end position="886"/>
    </location>
</feature>
<accession>A0AAU9JN01</accession>
<dbReference type="Proteomes" id="UP001162131">
    <property type="component" value="Unassembled WGS sequence"/>
</dbReference>
<feature type="region of interest" description="Disordered" evidence="5">
    <location>
        <begin position="570"/>
        <end position="648"/>
    </location>
</feature>
<dbReference type="PROSITE" id="PS50089">
    <property type="entry name" value="ZF_RING_2"/>
    <property type="match status" value="1"/>
</dbReference>
<keyword evidence="6" id="KW-1133">Transmembrane helix</keyword>
<feature type="compositionally biased region" description="Low complexity" evidence="5">
    <location>
        <begin position="452"/>
        <end position="515"/>
    </location>
</feature>
<evidence type="ECO:0000256" key="7">
    <source>
        <dbReference type="SAM" id="SignalP"/>
    </source>
</evidence>
<dbReference type="PANTHER" id="PTHR45969">
    <property type="entry name" value="RING ZINC FINGER PROTEIN-RELATED"/>
    <property type="match status" value="1"/>
</dbReference>
<dbReference type="GO" id="GO:0061630">
    <property type="term" value="F:ubiquitin protein ligase activity"/>
    <property type="evidence" value="ECO:0007669"/>
    <property type="project" value="TreeGrafter"/>
</dbReference>
<name>A0AAU9JN01_9CILI</name>
<feature type="signal peptide" evidence="7">
    <location>
        <begin position="1"/>
        <end position="16"/>
    </location>
</feature>
<keyword evidence="1" id="KW-0479">Metal-binding</keyword>
<sequence length="886" mass="98161">MLKILNLLLAIAFCTLKLLSPPELVKLYPNGTIPSITTNLEKIPKSIINGNAVFLPSSGCNYTYYPSKINIITNSSCGIPSAANVTGIIIVLNVSDSELNSVSIPWKGNGSIFIVGISNKYIDKWKYYSNQTINISFEPDLISIKPTLTIALSGDYCTDKDFIEKLYKFLIPLKVSEVNIELLFNYSTCQACKAEGCAEYYCLRGIYDENQEKLMIDRTLYEQAMLDYVVKNNAYFGDFAMFLHFTISYCKYDYTDSCHKKILELLNINTIIIKSIKEEINGDSIIASQIQSWAKRNIKDNNAIYIDNTEVLEIDGIKDYICRRLGPSSDICSGRCSSQCYMMEIDDHVCDSRCKTDSCAYDIEDCKLEEKTILKSESGSSSNWNIARMLGSGSNSNHGKDSGSNSDHGKDSGSNSNHGKDSGSNSNPGKDSGSNSNPGKDSGSNSNPGKDSGSNSNPGKDSGSNSNPGSGSNPGKDPGSNSNPGSGSNPGSNSNPGQNSGSNPNPGHGSSSNSGKDSKSDSSSDSGNTTTILIAILVPVGVFACTLSIIYCRRYYKEKNIHKNTQNQTAELASSGYHQPAQSIQAPRPAQQENEYSANHRQVSRQNPQVNQQPSRRNLIVRQEDNQPSSRSRNNRSRHQPSGINNYEPRIDQSVSLEQNSRPNSQWIAPVAPIQNPQEIQQAIAFHNQYVWMPPIQNLQEIQQAIDFYNQYAGLPHIQNSLAIQQAIIFYNQYAGLPPIQNLREIQQAIYFYNQFAGFPPLPNPYQILEAVVLFNQNANLRPLQSPQEIWQFLRQLYQSAMQELENLQRQANNPFQPSAPQASEASSRRSSVHEVHNCPICLDDIDQSEIKITACMHIFHENCLRVWIENGARRAMCPICRASLS</sequence>
<dbReference type="SUPFAM" id="SSF57850">
    <property type="entry name" value="RING/U-box"/>
    <property type="match status" value="1"/>
</dbReference>
<evidence type="ECO:0000256" key="1">
    <source>
        <dbReference type="ARBA" id="ARBA00022723"/>
    </source>
</evidence>
<reference evidence="9" key="1">
    <citation type="submission" date="2021-09" db="EMBL/GenBank/DDBJ databases">
        <authorList>
            <consortium name="AG Swart"/>
            <person name="Singh M."/>
            <person name="Singh A."/>
            <person name="Seah K."/>
            <person name="Emmerich C."/>
        </authorList>
    </citation>
    <scope>NUCLEOTIDE SEQUENCE</scope>
    <source>
        <strain evidence="9">ATCC30299</strain>
    </source>
</reference>
<feature type="compositionally biased region" description="Polar residues" evidence="5">
    <location>
        <begin position="392"/>
        <end position="449"/>
    </location>
</feature>
<evidence type="ECO:0000256" key="5">
    <source>
        <dbReference type="SAM" id="MobiDB-lite"/>
    </source>
</evidence>
<evidence type="ECO:0000259" key="8">
    <source>
        <dbReference type="PROSITE" id="PS50089"/>
    </source>
</evidence>
<dbReference type="GO" id="GO:0016567">
    <property type="term" value="P:protein ubiquitination"/>
    <property type="evidence" value="ECO:0007669"/>
    <property type="project" value="TreeGrafter"/>
</dbReference>
<organism evidence="9 10">
    <name type="scientific">Blepharisma stoltei</name>
    <dbReference type="NCBI Taxonomy" id="1481888"/>
    <lineage>
        <taxon>Eukaryota</taxon>
        <taxon>Sar</taxon>
        <taxon>Alveolata</taxon>
        <taxon>Ciliophora</taxon>
        <taxon>Postciliodesmatophora</taxon>
        <taxon>Heterotrichea</taxon>
        <taxon>Heterotrichida</taxon>
        <taxon>Blepharismidae</taxon>
        <taxon>Blepharisma</taxon>
    </lineage>
</organism>
<dbReference type="SMART" id="SM00184">
    <property type="entry name" value="RING"/>
    <property type="match status" value="1"/>
</dbReference>
<keyword evidence="2 4" id="KW-0863">Zinc-finger</keyword>
<proteinExistence type="predicted"/>
<keyword evidence="6" id="KW-0812">Transmembrane</keyword>
<comment type="caution">
    <text evidence="9">The sequence shown here is derived from an EMBL/GenBank/DDBJ whole genome shotgun (WGS) entry which is preliminary data.</text>
</comment>
<keyword evidence="10" id="KW-1185">Reference proteome</keyword>
<dbReference type="GO" id="GO:0008270">
    <property type="term" value="F:zinc ion binding"/>
    <property type="evidence" value="ECO:0007669"/>
    <property type="project" value="UniProtKB-KW"/>
</dbReference>
<gene>
    <name evidence="9" type="ORF">BSTOLATCC_MIC36608</name>
</gene>
<keyword evidence="7" id="KW-0732">Signal</keyword>
<keyword evidence="3" id="KW-0862">Zinc</keyword>
<dbReference type="Pfam" id="PF13639">
    <property type="entry name" value="zf-RING_2"/>
    <property type="match status" value="1"/>
</dbReference>
<dbReference type="InterPro" id="IPR001841">
    <property type="entry name" value="Znf_RING"/>
</dbReference>
<dbReference type="PANTHER" id="PTHR45969:SF69">
    <property type="entry name" value="FINGER DOMAIN PROTEIN, PUTATIVE (AFU_ORTHOLOGUE AFUA_3G12190)-RELATED"/>
    <property type="match status" value="1"/>
</dbReference>
<dbReference type="Gene3D" id="3.30.40.10">
    <property type="entry name" value="Zinc/RING finger domain, C3HC4 (zinc finger)"/>
    <property type="match status" value="1"/>
</dbReference>
<evidence type="ECO:0000313" key="9">
    <source>
        <dbReference type="EMBL" id="CAG9324830.1"/>
    </source>
</evidence>
<evidence type="ECO:0000256" key="4">
    <source>
        <dbReference type="PROSITE-ProRule" id="PRU00175"/>
    </source>
</evidence>
<evidence type="ECO:0000256" key="3">
    <source>
        <dbReference type="ARBA" id="ARBA00022833"/>
    </source>
</evidence>
<evidence type="ECO:0000256" key="6">
    <source>
        <dbReference type="SAM" id="Phobius"/>
    </source>
</evidence>
<feature type="region of interest" description="Disordered" evidence="5">
    <location>
        <begin position="377"/>
        <end position="527"/>
    </location>
</feature>
<dbReference type="EMBL" id="CAJZBQ010000036">
    <property type="protein sequence ID" value="CAG9324830.1"/>
    <property type="molecule type" value="Genomic_DNA"/>
</dbReference>
<evidence type="ECO:0000313" key="10">
    <source>
        <dbReference type="Proteomes" id="UP001162131"/>
    </source>
</evidence>